<gene>
    <name evidence="2" type="ORF">CQW49_07425</name>
</gene>
<protein>
    <submittedName>
        <fullName evidence="2">Uncharacterized protein</fullName>
    </submittedName>
</protein>
<keyword evidence="3" id="KW-1185">Reference proteome</keyword>
<evidence type="ECO:0000313" key="2">
    <source>
        <dbReference type="EMBL" id="ATQ67741.1"/>
    </source>
</evidence>
<evidence type="ECO:0000256" key="1">
    <source>
        <dbReference type="SAM" id="MobiDB-lite"/>
    </source>
</evidence>
<dbReference type="STRING" id="595536.GCA_000178815_03669"/>
<dbReference type="AlphaFoldDB" id="A0A2D2CYC3"/>
<feature type="region of interest" description="Disordered" evidence="1">
    <location>
        <begin position="43"/>
        <end position="72"/>
    </location>
</feature>
<dbReference type="EMBL" id="CP023737">
    <property type="protein sequence ID" value="ATQ67741.1"/>
    <property type="molecule type" value="Genomic_DNA"/>
</dbReference>
<dbReference type="KEGG" id="mtw:CQW49_07425"/>
<name>A0A2D2CYC3_METT3</name>
<accession>A0A2D2CYC3</accession>
<evidence type="ECO:0000313" key="3">
    <source>
        <dbReference type="Proteomes" id="UP000230709"/>
    </source>
</evidence>
<dbReference type="Proteomes" id="UP000230709">
    <property type="component" value="Chromosome"/>
</dbReference>
<sequence>MVMKLAKDFYCAPMGEIYPRTIPAGEACPPELVDSARALGLLEEEDKGAGDGKAGGKPGADKKAGGATGAGA</sequence>
<proteinExistence type="predicted"/>
<reference evidence="3" key="1">
    <citation type="submission" date="2017-10" db="EMBL/GenBank/DDBJ databases">
        <title>Completed PacBio SMRT sequence of Methylosinus trichosporium OB3b reveals presence of a third large plasmid.</title>
        <authorList>
            <person name="Charles T.C."/>
            <person name="Lynch M.D.J."/>
            <person name="Heil J.R."/>
            <person name="Cheng J."/>
        </authorList>
    </citation>
    <scope>NUCLEOTIDE SEQUENCE [LARGE SCALE GENOMIC DNA]</scope>
    <source>
        <strain evidence="3">OB3b</strain>
    </source>
</reference>
<organism evidence="2 3">
    <name type="scientific">Methylosinus trichosporium (strain ATCC 35070 / NCIMB 11131 / UNIQEM 75 / OB3b)</name>
    <dbReference type="NCBI Taxonomy" id="595536"/>
    <lineage>
        <taxon>Bacteria</taxon>
        <taxon>Pseudomonadati</taxon>
        <taxon>Pseudomonadota</taxon>
        <taxon>Alphaproteobacteria</taxon>
        <taxon>Hyphomicrobiales</taxon>
        <taxon>Methylocystaceae</taxon>
        <taxon>Methylosinus</taxon>
    </lineage>
</organism>